<name>A0A2I8AJV4_9STRE</name>
<evidence type="ECO:0000313" key="3">
    <source>
        <dbReference type="Proteomes" id="UP000217465"/>
    </source>
</evidence>
<dbReference type="AlphaFoldDB" id="A0A2I8AJV4"/>
<dbReference type="EMBL" id="NSGR01000008">
    <property type="protein sequence ID" value="PCH12088.1"/>
    <property type="molecule type" value="Genomic_DNA"/>
</dbReference>
<gene>
    <name evidence="2" type="ORF">A9Y57_00802</name>
</gene>
<accession>A0A2I8AJV4</accession>
<evidence type="ECO:0000256" key="1">
    <source>
        <dbReference type="SAM" id="MobiDB-lite"/>
    </source>
</evidence>
<protein>
    <submittedName>
        <fullName evidence="2">Uncharacterized protein</fullName>
    </submittedName>
</protein>
<dbReference type="Proteomes" id="UP000217465">
    <property type="component" value="Unassembled WGS sequence"/>
</dbReference>
<comment type="caution">
    <text evidence="2">The sequence shown here is derived from an EMBL/GenBank/DDBJ whole genome shotgun (WGS) entry which is preliminary data.</text>
</comment>
<sequence length="32" mass="3799">MTKEENKELHTISGKVKQTKPTEEKKKNKEEK</sequence>
<organism evidence="2 3">
    <name type="scientific">Streptococcus parauberis</name>
    <dbReference type="NCBI Taxonomy" id="1348"/>
    <lineage>
        <taxon>Bacteria</taxon>
        <taxon>Bacillati</taxon>
        <taxon>Bacillota</taxon>
        <taxon>Bacilli</taxon>
        <taxon>Lactobacillales</taxon>
        <taxon>Streptococcaceae</taxon>
        <taxon>Streptococcus</taxon>
    </lineage>
</organism>
<evidence type="ECO:0000313" key="2">
    <source>
        <dbReference type="EMBL" id="PCH12088.1"/>
    </source>
</evidence>
<feature type="compositionally biased region" description="Basic and acidic residues" evidence="1">
    <location>
        <begin position="1"/>
        <end position="10"/>
    </location>
</feature>
<reference evidence="2 3" key="1">
    <citation type="submission" date="2016-06" db="EMBL/GenBank/DDBJ databases">
        <authorList>
            <person name="Haines A.N."/>
            <person name="Council K.R."/>
        </authorList>
    </citation>
    <scope>NUCLEOTIDE SEQUENCE [LARGE SCALE GENOMIC DNA]</scope>
    <source>
        <strain evidence="2 3">SP158-29</strain>
    </source>
</reference>
<feature type="compositionally biased region" description="Basic and acidic residues" evidence="1">
    <location>
        <begin position="20"/>
        <end position="32"/>
    </location>
</feature>
<proteinExistence type="predicted"/>
<feature type="region of interest" description="Disordered" evidence="1">
    <location>
        <begin position="1"/>
        <end position="32"/>
    </location>
</feature>